<comment type="caution">
    <text evidence="2">The sequence shown here is derived from an EMBL/GenBank/DDBJ whole genome shotgun (WGS) entry which is preliminary data.</text>
</comment>
<organism evidence="2">
    <name type="scientific">bioreactor metagenome</name>
    <dbReference type="NCBI Taxonomy" id="1076179"/>
    <lineage>
        <taxon>unclassified sequences</taxon>
        <taxon>metagenomes</taxon>
        <taxon>ecological metagenomes</taxon>
    </lineage>
</organism>
<reference evidence="2" key="1">
    <citation type="submission" date="2019-08" db="EMBL/GenBank/DDBJ databases">
        <authorList>
            <person name="Kucharzyk K."/>
            <person name="Murdoch R.W."/>
            <person name="Higgins S."/>
            <person name="Loffler F."/>
        </authorList>
    </citation>
    <scope>NUCLEOTIDE SEQUENCE</scope>
</reference>
<evidence type="ECO:0000313" key="2">
    <source>
        <dbReference type="EMBL" id="MPM10833.1"/>
    </source>
</evidence>
<dbReference type="NCBIfam" id="TIGR04456">
    <property type="entry name" value="LruC_dom"/>
    <property type="match status" value="1"/>
</dbReference>
<protein>
    <recommendedName>
        <fullName evidence="1">DUF4842 domain-containing protein</fullName>
    </recommendedName>
</protein>
<name>A0A644X998_9ZZZZ</name>
<accession>A0A644X998</accession>
<dbReference type="InterPro" id="IPR031025">
    <property type="entry name" value="LruC_dom"/>
</dbReference>
<dbReference type="Pfam" id="PF16130">
    <property type="entry name" value="DUF4842"/>
    <property type="match status" value="1"/>
</dbReference>
<feature type="domain" description="DUF4842" evidence="1">
    <location>
        <begin position="151"/>
        <end position="367"/>
    </location>
</feature>
<dbReference type="EMBL" id="VSSQ01001747">
    <property type="protein sequence ID" value="MPM10833.1"/>
    <property type="molecule type" value="Genomic_DNA"/>
</dbReference>
<evidence type="ECO:0000259" key="1">
    <source>
        <dbReference type="Pfam" id="PF16130"/>
    </source>
</evidence>
<dbReference type="InterPro" id="IPR032295">
    <property type="entry name" value="DUF4842"/>
</dbReference>
<proteinExistence type="predicted"/>
<dbReference type="AlphaFoldDB" id="A0A644X998"/>
<dbReference type="PROSITE" id="PS51257">
    <property type="entry name" value="PROKAR_LIPOPROTEIN"/>
    <property type="match status" value="1"/>
</dbReference>
<gene>
    <name evidence="2" type="ORF">SDC9_57168</name>
</gene>
<sequence>MKIKVIILFLLVLVSCIKTPITNDYVSPLVVPESFDWKTTESKPVTIQYTSTIIDQYGDTVAASIPPGDYSLIVGKNTTLTIIKDTVVQAGGAIAANAPGGAVKDVIYFPSKSGYATVMFEDLFPSKGDMDVNDAVFDLNLEFHVDNQTRVRSFQINIVPRACGSFYREIALAASLIGLNSATYVREIIHSSSFEPGGIFSSVSSVGGTYMPEPGNRFDVIPLTGDFRAYFSGNPELLINVRDEDPYIPTQPFSVLVSILPSMTFPISSLTFLGTPQPGSVNLDIFGIFGSRSLEVHFKGAVPTNFFNYAFFLSTYKSDFSTADNWVWAILSDRSISYPKEYVKIYHAYPNFKVWAESGGNTATDWHNPAVADSLYSK</sequence>